<evidence type="ECO:0000256" key="7">
    <source>
        <dbReference type="SAM" id="Phobius"/>
    </source>
</evidence>
<evidence type="ECO:0000313" key="8">
    <source>
        <dbReference type="EMBL" id="ARN77955.1"/>
    </source>
</evidence>
<protein>
    <recommendedName>
        <fullName evidence="2">histidine kinase</fullName>
        <ecNumber evidence="2">2.7.13.3</ecNumber>
    </recommendedName>
</protein>
<accession>A0A1W6MK26</accession>
<keyword evidence="3" id="KW-0808">Transferase</keyword>
<evidence type="ECO:0000256" key="3">
    <source>
        <dbReference type="ARBA" id="ARBA00022679"/>
    </source>
</evidence>
<dbReference type="PANTHER" id="PTHR24421:SF10">
    <property type="entry name" value="NITRATE_NITRITE SENSOR PROTEIN NARQ"/>
    <property type="match status" value="1"/>
</dbReference>
<feature type="repeat" description="TPR" evidence="6">
    <location>
        <begin position="114"/>
        <end position="147"/>
    </location>
</feature>
<evidence type="ECO:0000256" key="5">
    <source>
        <dbReference type="ARBA" id="ARBA00023012"/>
    </source>
</evidence>
<keyword evidence="7" id="KW-1133">Transmembrane helix</keyword>
<dbReference type="SUPFAM" id="SSF55874">
    <property type="entry name" value="ATPase domain of HSP90 chaperone/DNA topoisomerase II/histidine kinase"/>
    <property type="match status" value="1"/>
</dbReference>
<dbReference type="STRING" id="331648.BST97_08060"/>
<evidence type="ECO:0000256" key="2">
    <source>
        <dbReference type="ARBA" id="ARBA00012438"/>
    </source>
</evidence>
<keyword evidence="9" id="KW-1185">Reference proteome</keyword>
<feature type="transmembrane region" description="Helical" evidence="7">
    <location>
        <begin position="329"/>
        <end position="349"/>
    </location>
</feature>
<dbReference type="EC" id="2.7.13.3" evidence="2"/>
<gene>
    <name evidence="8" type="ORF">BST97_08060</name>
</gene>
<dbReference type="Proteomes" id="UP000193431">
    <property type="component" value="Chromosome"/>
</dbReference>
<dbReference type="InterPro" id="IPR050482">
    <property type="entry name" value="Sensor_HK_TwoCompSys"/>
</dbReference>
<evidence type="ECO:0000256" key="4">
    <source>
        <dbReference type="ARBA" id="ARBA00022777"/>
    </source>
</evidence>
<organism evidence="8 9">
    <name type="scientific">Nonlabens spongiae</name>
    <dbReference type="NCBI Taxonomy" id="331648"/>
    <lineage>
        <taxon>Bacteria</taxon>
        <taxon>Pseudomonadati</taxon>
        <taxon>Bacteroidota</taxon>
        <taxon>Flavobacteriia</taxon>
        <taxon>Flavobacteriales</taxon>
        <taxon>Flavobacteriaceae</taxon>
        <taxon>Nonlabens</taxon>
    </lineage>
</organism>
<keyword evidence="7" id="KW-0812">Transmembrane</keyword>
<dbReference type="GO" id="GO:0004673">
    <property type="term" value="F:protein histidine kinase activity"/>
    <property type="evidence" value="ECO:0007669"/>
    <property type="project" value="UniProtKB-EC"/>
</dbReference>
<keyword evidence="4" id="KW-0418">Kinase</keyword>
<dbReference type="GO" id="GO:0000160">
    <property type="term" value="P:phosphorelay signal transduction system"/>
    <property type="evidence" value="ECO:0007669"/>
    <property type="project" value="UniProtKB-KW"/>
</dbReference>
<dbReference type="CDD" id="cd16917">
    <property type="entry name" value="HATPase_UhpB-NarQ-NarX-like"/>
    <property type="match status" value="1"/>
</dbReference>
<keyword evidence="7" id="KW-0472">Membrane</keyword>
<comment type="catalytic activity">
    <reaction evidence="1">
        <text>ATP + protein L-histidine = ADP + protein N-phospho-L-histidine.</text>
        <dbReference type="EC" id="2.7.13.3"/>
    </reaction>
</comment>
<dbReference type="EMBL" id="CP019344">
    <property type="protein sequence ID" value="ARN77955.1"/>
    <property type="molecule type" value="Genomic_DNA"/>
</dbReference>
<evidence type="ECO:0000256" key="1">
    <source>
        <dbReference type="ARBA" id="ARBA00000085"/>
    </source>
</evidence>
<keyword evidence="5" id="KW-0902">Two-component regulatory system</keyword>
<dbReference type="SMART" id="SM00028">
    <property type="entry name" value="TPR"/>
    <property type="match status" value="3"/>
</dbReference>
<keyword evidence="6" id="KW-0802">TPR repeat</keyword>
<evidence type="ECO:0000256" key="6">
    <source>
        <dbReference type="PROSITE-ProRule" id="PRU00339"/>
    </source>
</evidence>
<dbReference type="Gene3D" id="3.30.565.10">
    <property type="entry name" value="Histidine kinase-like ATPase, C-terminal domain"/>
    <property type="match status" value="1"/>
</dbReference>
<dbReference type="PANTHER" id="PTHR24421">
    <property type="entry name" value="NITRATE/NITRITE SENSOR PROTEIN NARX-RELATED"/>
    <property type="match status" value="1"/>
</dbReference>
<proteinExistence type="predicted"/>
<dbReference type="PROSITE" id="PS50293">
    <property type="entry name" value="TPR_REGION"/>
    <property type="match status" value="1"/>
</dbReference>
<dbReference type="InterPro" id="IPR011990">
    <property type="entry name" value="TPR-like_helical_dom_sf"/>
</dbReference>
<dbReference type="SUPFAM" id="SSF48452">
    <property type="entry name" value="TPR-like"/>
    <property type="match status" value="1"/>
</dbReference>
<evidence type="ECO:0000313" key="9">
    <source>
        <dbReference type="Proteomes" id="UP000193431"/>
    </source>
</evidence>
<dbReference type="Gene3D" id="1.25.40.10">
    <property type="entry name" value="Tetratricopeptide repeat domain"/>
    <property type="match status" value="2"/>
</dbReference>
<dbReference type="InterPro" id="IPR019734">
    <property type="entry name" value="TPR_rpt"/>
</dbReference>
<dbReference type="Pfam" id="PF13181">
    <property type="entry name" value="TPR_8"/>
    <property type="match status" value="1"/>
</dbReference>
<reference evidence="8 9" key="1">
    <citation type="submission" date="2016-11" db="EMBL/GenBank/DDBJ databases">
        <title>Trade-off between light-utilization and light-protection in marine flavobacteria.</title>
        <authorList>
            <person name="Kumagai Y."/>
        </authorList>
    </citation>
    <scope>NUCLEOTIDE SEQUENCE [LARGE SCALE GENOMIC DNA]</scope>
    <source>
        <strain evidence="8 9">JCM 13191</strain>
    </source>
</reference>
<sequence>MISLRSTFPYFFFLIGSICQAQGTISHLTKIENQVYETSERTVILDQYQLLLKSLDSLERKPAKSIDTEIYLWTIKSAIEYKLGELRESEASSINVLKMMDSSEESGWMNFARIRTYNILGILKKELVEYEKSLKYYRKVLTLTDDPAYLAGVYGNIGLVYTKLEEYNLAISHYEKALNLSENLDKPELTARFLDDLGHAESMLDLSNAESTLLNSLKIRDSLDLKEGEIYSHLHLSEHYFRNEDKSKALFHSENALQIAQESKLIPLELSALENLLKLEDERATQRFAFLSDSLKRVEQSSSNKFAEIRYGVALKEREAEQLRTKNRYYFLIFSTIIIVVVFTSILIYNRSRQRNKIAVMNESINTEKRISARMHDEIANDLYHTMLGLQKVVPENESLLNNLDHIYNRVRDISRDNSPLDPDSNFSKDLEDLFIAYKNSEVNILTLNLGKMDWSKLKAHEKTNLYRVLQELLTNMKKHSGATHVVFMFSQNDDTIKISYQDNGMGSDILKGNGLLNIKNRIKSIDGSVTFESEKGHGFKAAIIL</sequence>
<dbReference type="Pfam" id="PF13424">
    <property type="entry name" value="TPR_12"/>
    <property type="match status" value="1"/>
</dbReference>
<feature type="repeat" description="TPR" evidence="6">
    <location>
        <begin position="151"/>
        <end position="184"/>
    </location>
</feature>
<dbReference type="AlphaFoldDB" id="A0A1W6MK26"/>
<dbReference type="InterPro" id="IPR036890">
    <property type="entry name" value="HATPase_C_sf"/>
</dbReference>
<dbReference type="PROSITE" id="PS50005">
    <property type="entry name" value="TPR"/>
    <property type="match status" value="2"/>
</dbReference>
<dbReference type="OrthoDB" id="977000at2"/>
<name>A0A1W6MK26_9FLAO</name>